<comment type="caution">
    <text evidence="2">The sequence shown here is derived from an EMBL/GenBank/DDBJ whole genome shotgun (WGS) entry which is preliminary data.</text>
</comment>
<feature type="region of interest" description="Disordered" evidence="1">
    <location>
        <begin position="474"/>
        <end position="523"/>
    </location>
</feature>
<sequence length="523" mass="53820">MVDAFVSGRQVPGALGATTTPPRGIALAGAAGASSSMAGAAAASPFSPAGAALSPLSSSLGSPSGPGGAAEEPEPRIVEVVEELLRLVDAVAASPDAPAVLEGNRLSVLMAAFNSGMPNFQGGGYRVAAECAQVLFRLSLHSAGALLSSLSGPHVTGPLAALVRRGKDYATAADAKQAQVLYGAWCAAGLLCQVLDAKRTQGRVQEVLHGDVLRCAVELLDGSAPALLAAVGVLPPPSGGGEGSLAAQAVGLAGLVFLSTERVTAALCAAASRLLSLLMELARDMANQQALRGMGAAKAAQQLLSWQQVQWSAKRLLHLMGIMEAEYQPFVRYGGPLLAALLGSQGVSAAPFLARGVDAHILLGLDDHYLRTQLGLDEVAVLKVARIRSAYSLFAAMDAEDGRMDGCVSAADVETYMQNRANMRLNTAVDLRERLFMELKVLPGEPICFMQFVNCFPWLDAELQAFMPHRLSPAGPADASRDPYAVQSTKRRRVGDAYGGGGAGGSGSAAAGRAGGAQVIEVD</sequence>
<gene>
    <name evidence="2" type="ORF">Agub_g760</name>
</gene>
<dbReference type="Proteomes" id="UP001054857">
    <property type="component" value="Unassembled WGS sequence"/>
</dbReference>
<accession>A0AAD3DEB3</accession>
<evidence type="ECO:0000313" key="3">
    <source>
        <dbReference type="Proteomes" id="UP001054857"/>
    </source>
</evidence>
<name>A0AAD3DEB3_9CHLO</name>
<evidence type="ECO:0000256" key="1">
    <source>
        <dbReference type="SAM" id="MobiDB-lite"/>
    </source>
</evidence>
<protein>
    <submittedName>
        <fullName evidence="2">Uncharacterized protein</fullName>
    </submittedName>
</protein>
<reference evidence="2 3" key="1">
    <citation type="journal article" date="2021" name="Sci. Rep.">
        <title>Genome sequencing of the multicellular alga Astrephomene provides insights into convergent evolution of germ-soma differentiation.</title>
        <authorList>
            <person name="Yamashita S."/>
            <person name="Yamamoto K."/>
            <person name="Matsuzaki R."/>
            <person name="Suzuki S."/>
            <person name="Yamaguchi H."/>
            <person name="Hirooka S."/>
            <person name="Minakuchi Y."/>
            <person name="Miyagishima S."/>
            <person name="Kawachi M."/>
            <person name="Toyoda A."/>
            <person name="Nozaki H."/>
        </authorList>
    </citation>
    <scope>NUCLEOTIDE SEQUENCE [LARGE SCALE GENOMIC DNA]</scope>
    <source>
        <strain evidence="2 3">NIES-4017</strain>
    </source>
</reference>
<organism evidence="2 3">
    <name type="scientific">Astrephomene gubernaculifera</name>
    <dbReference type="NCBI Taxonomy" id="47775"/>
    <lineage>
        <taxon>Eukaryota</taxon>
        <taxon>Viridiplantae</taxon>
        <taxon>Chlorophyta</taxon>
        <taxon>core chlorophytes</taxon>
        <taxon>Chlorophyceae</taxon>
        <taxon>CS clade</taxon>
        <taxon>Chlamydomonadales</taxon>
        <taxon>Astrephomenaceae</taxon>
        <taxon>Astrephomene</taxon>
    </lineage>
</organism>
<dbReference type="AlphaFoldDB" id="A0AAD3DEB3"/>
<keyword evidence="3" id="KW-1185">Reference proteome</keyword>
<proteinExistence type="predicted"/>
<feature type="compositionally biased region" description="Gly residues" evidence="1">
    <location>
        <begin position="497"/>
        <end position="507"/>
    </location>
</feature>
<evidence type="ECO:0000313" key="2">
    <source>
        <dbReference type="EMBL" id="GFR40200.1"/>
    </source>
</evidence>
<dbReference type="EMBL" id="BMAR01000001">
    <property type="protein sequence ID" value="GFR40200.1"/>
    <property type="molecule type" value="Genomic_DNA"/>
</dbReference>